<dbReference type="EMBL" id="JACHIH010000003">
    <property type="protein sequence ID" value="MBB5045988.1"/>
    <property type="molecule type" value="Genomic_DNA"/>
</dbReference>
<accession>A0A7W7Z133</accession>
<protein>
    <submittedName>
        <fullName evidence="1">Uncharacterized protein</fullName>
    </submittedName>
</protein>
<organism evidence="1 2">
    <name type="scientific">Rhodopseudomonas rhenobacensis</name>
    <dbReference type="NCBI Taxonomy" id="87461"/>
    <lineage>
        <taxon>Bacteria</taxon>
        <taxon>Pseudomonadati</taxon>
        <taxon>Pseudomonadota</taxon>
        <taxon>Alphaproteobacteria</taxon>
        <taxon>Hyphomicrobiales</taxon>
        <taxon>Nitrobacteraceae</taxon>
        <taxon>Rhodopseudomonas</taxon>
    </lineage>
</organism>
<dbReference type="RefSeq" id="WP_184254396.1">
    <property type="nucleotide sequence ID" value="NZ_JACHIH010000003.1"/>
</dbReference>
<comment type="caution">
    <text evidence="1">The sequence shown here is derived from an EMBL/GenBank/DDBJ whole genome shotgun (WGS) entry which is preliminary data.</text>
</comment>
<dbReference type="AlphaFoldDB" id="A0A7W7Z133"/>
<evidence type="ECO:0000313" key="2">
    <source>
        <dbReference type="Proteomes" id="UP000542353"/>
    </source>
</evidence>
<name>A0A7W7Z133_9BRAD</name>
<dbReference type="Proteomes" id="UP000542353">
    <property type="component" value="Unassembled WGS sequence"/>
</dbReference>
<evidence type="ECO:0000313" key="1">
    <source>
        <dbReference type="EMBL" id="MBB5045988.1"/>
    </source>
</evidence>
<sequence>MAFFNIDVLCTVSSGTRLKERLRERDQLETKTHRFGKQIRALDSPRPQLAAFLTTAFIFDERDTCMVNRAYQGSGALRTASIASRGHLPRP</sequence>
<proteinExistence type="predicted"/>
<gene>
    <name evidence="1" type="ORF">HNR60_000730</name>
</gene>
<keyword evidence="2" id="KW-1185">Reference proteome</keyword>
<reference evidence="1 2" key="1">
    <citation type="submission" date="2020-08" db="EMBL/GenBank/DDBJ databases">
        <title>Genomic Encyclopedia of Type Strains, Phase IV (KMG-IV): sequencing the most valuable type-strain genomes for metagenomic binning, comparative biology and taxonomic classification.</title>
        <authorList>
            <person name="Goeker M."/>
        </authorList>
    </citation>
    <scope>NUCLEOTIDE SEQUENCE [LARGE SCALE GENOMIC DNA]</scope>
    <source>
        <strain evidence="1 2">DSM 12706</strain>
    </source>
</reference>